<comment type="similarity">
    <text evidence="8">In the C-terminal section; belongs to the anthranilate phosphoribosyltransferase family.</text>
</comment>
<proteinExistence type="inferred from homology"/>
<dbReference type="UniPathway" id="UPA00035">
    <property type="reaction ID" value="UER00041"/>
</dbReference>
<feature type="binding site" evidence="9">
    <location>
        <position position="129"/>
    </location>
    <ligand>
        <name>5-phospho-alpha-D-ribose 1-diphosphate</name>
        <dbReference type="ChEBI" id="CHEBI:58017"/>
    </ligand>
</feature>
<dbReference type="GO" id="GO:0000162">
    <property type="term" value="P:L-tryptophan biosynthetic process"/>
    <property type="evidence" value="ECO:0007669"/>
    <property type="project" value="UniProtKB-UniRule"/>
</dbReference>
<comment type="cofactor">
    <cofactor evidence="9">
        <name>Mg(2+)</name>
        <dbReference type="ChEBI" id="CHEBI:18420"/>
    </cofactor>
    <text evidence="9">Binds 2 magnesium ions per monomer.</text>
</comment>
<organism evidence="12 13">
    <name type="scientific">Tautonia plasticadhaerens</name>
    <dbReference type="NCBI Taxonomy" id="2527974"/>
    <lineage>
        <taxon>Bacteria</taxon>
        <taxon>Pseudomonadati</taxon>
        <taxon>Planctomycetota</taxon>
        <taxon>Planctomycetia</taxon>
        <taxon>Isosphaerales</taxon>
        <taxon>Isosphaeraceae</taxon>
        <taxon>Tautonia</taxon>
    </lineage>
</organism>
<evidence type="ECO:0000256" key="2">
    <source>
        <dbReference type="ARBA" id="ARBA00022605"/>
    </source>
</evidence>
<dbReference type="GO" id="GO:0004048">
    <property type="term" value="F:anthranilate phosphoribosyltransferase activity"/>
    <property type="evidence" value="ECO:0007669"/>
    <property type="project" value="UniProtKB-UniRule"/>
</dbReference>
<feature type="binding site" evidence="9">
    <location>
        <position position="120"/>
    </location>
    <ligand>
        <name>anthranilate</name>
        <dbReference type="ChEBI" id="CHEBI:16567"/>
        <label>1</label>
    </ligand>
</feature>
<dbReference type="EC" id="2.4.2.18" evidence="9"/>
<sequence>MPSTLPDRGPLTIALATLGESGSLSIEQARDAVGEIVDGRAAEVGIAAFLAGLKVKGETEDELAGAVQAVRDRMRPLDSPRRPVLDTCGTGGDGAASVNVSTAAAIVSAAAGAVVAKHGNRSASGVSGSSDVLERLGVAIDPGPEVLTRCLEELGIAFLFAPSFHPALRHAAGVRRQLPFRTLFNLVGPLANPTRPEFQLVGVPNDRLAGLMASALARLGVTRAAVVTGPEGLDEVGLSGPTRVLWVEGGYVEPRTWLPEQFGLPAVRAEALRVADPSDSADRIRRALDCEVGPARHVILANAASALVVAGLAGGPAEGASKAAEAIDSGKARDLLHRWAALSHGRD</sequence>
<keyword evidence="5 9" id="KW-0822">Tryptophan biosynthesis</keyword>
<feature type="binding site" evidence="9">
    <location>
        <begin position="99"/>
        <end position="102"/>
    </location>
    <ligand>
        <name>5-phospho-alpha-D-ribose 1-diphosphate</name>
        <dbReference type="ChEBI" id="CHEBI:58017"/>
    </ligand>
</feature>
<protein>
    <recommendedName>
        <fullName evidence="9">Anthranilate phosphoribosyltransferase</fullName>
        <ecNumber evidence="9">2.4.2.18</ecNumber>
    </recommendedName>
</protein>
<evidence type="ECO:0000256" key="1">
    <source>
        <dbReference type="ARBA" id="ARBA00004907"/>
    </source>
</evidence>
<comment type="similarity">
    <text evidence="9">Belongs to the anthranilate phosphoribosyltransferase family.</text>
</comment>
<feature type="binding site" evidence="9">
    <location>
        <position position="234"/>
    </location>
    <ligand>
        <name>Mg(2+)</name>
        <dbReference type="ChEBI" id="CHEBI:18420"/>
        <label>2</label>
    </ligand>
</feature>
<dbReference type="InterPro" id="IPR036320">
    <property type="entry name" value="Glycosyl_Trfase_fam3_N_dom_sf"/>
</dbReference>
<keyword evidence="9" id="KW-0479">Metal-binding</keyword>
<dbReference type="HAMAP" id="MF_00211">
    <property type="entry name" value="TrpD"/>
    <property type="match status" value="1"/>
</dbReference>
<keyword evidence="2 9" id="KW-0028">Amino-acid biosynthesis</keyword>
<feature type="binding site" evidence="9">
    <location>
        <position position="101"/>
    </location>
    <ligand>
        <name>Mg(2+)</name>
        <dbReference type="ChEBI" id="CHEBI:18420"/>
        <label>1</label>
    </ligand>
</feature>
<dbReference type="InterPro" id="IPR000312">
    <property type="entry name" value="Glycosyl_Trfase_fam3"/>
</dbReference>
<gene>
    <name evidence="9 12" type="primary">trpD</name>
    <name evidence="12" type="ORF">ElP_57750</name>
</gene>
<evidence type="ECO:0000259" key="11">
    <source>
        <dbReference type="Pfam" id="PF02885"/>
    </source>
</evidence>
<feature type="binding site" evidence="9">
    <location>
        <position position="235"/>
    </location>
    <ligand>
        <name>Mg(2+)</name>
        <dbReference type="ChEBI" id="CHEBI:18420"/>
        <label>2</label>
    </ligand>
</feature>
<keyword evidence="9" id="KW-0460">Magnesium</keyword>
<evidence type="ECO:0000256" key="7">
    <source>
        <dbReference type="ARBA" id="ARBA00052328"/>
    </source>
</evidence>
<feature type="binding site" evidence="9">
    <location>
        <position position="235"/>
    </location>
    <ligand>
        <name>Mg(2+)</name>
        <dbReference type="ChEBI" id="CHEBI:18420"/>
        <label>1</label>
    </ligand>
</feature>
<dbReference type="PANTHER" id="PTHR43285">
    <property type="entry name" value="ANTHRANILATE PHOSPHORIBOSYLTRANSFERASE"/>
    <property type="match status" value="1"/>
</dbReference>
<dbReference type="SUPFAM" id="SSF47648">
    <property type="entry name" value="Nucleoside phosphorylase/phosphoribosyltransferase N-terminal domain"/>
    <property type="match status" value="1"/>
</dbReference>
<evidence type="ECO:0000313" key="12">
    <source>
        <dbReference type="EMBL" id="QDV37828.1"/>
    </source>
</evidence>
<evidence type="ECO:0000256" key="8">
    <source>
        <dbReference type="ARBA" id="ARBA00061188"/>
    </source>
</evidence>
<comment type="catalytic activity">
    <reaction evidence="7 9">
        <text>N-(5-phospho-beta-D-ribosyl)anthranilate + diphosphate = 5-phospho-alpha-D-ribose 1-diphosphate + anthranilate</text>
        <dbReference type="Rhea" id="RHEA:11768"/>
        <dbReference type="ChEBI" id="CHEBI:16567"/>
        <dbReference type="ChEBI" id="CHEBI:18277"/>
        <dbReference type="ChEBI" id="CHEBI:33019"/>
        <dbReference type="ChEBI" id="CHEBI:58017"/>
        <dbReference type="EC" id="2.4.2.18"/>
    </reaction>
</comment>
<dbReference type="RefSeq" id="WP_231749292.1">
    <property type="nucleotide sequence ID" value="NZ_CP036426.1"/>
</dbReference>
<dbReference type="GO" id="GO:0005829">
    <property type="term" value="C:cytosol"/>
    <property type="evidence" value="ECO:0007669"/>
    <property type="project" value="TreeGrafter"/>
</dbReference>
<accession>A0A518HAF1</accession>
<dbReference type="FunFam" id="3.40.1030.10:FF:000002">
    <property type="entry name" value="Anthranilate phosphoribosyltransferase"/>
    <property type="match status" value="1"/>
</dbReference>
<dbReference type="PANTHER" id="PTHR43285:SF2">
    <property type="entry name" value="ANTHRANILATE PHOSPHORIBOSYLTRANSFERASE"/>
    <property type="match status" value="1"/>
</dbReference>
<keyword evidence="3 9" id="KW-0328">Glycosyltransferase</keyword>
<name>A0A518HAF1_9BACT</name>
<dbReference type="KEGG" id="tpla:ElP_57750"/>
<dbReference type="Proteomes" id="UP000317835">
    <property type="component" value="Chromosome"/>
</dbReference>
<dbReference type="InterPro" id="IPR005940">
    <property type="entry name" value="Anthranilate_Pribosyl_Tfrase"/>
</dbReference>
<dbReference type="AlphaFoldDB" id="A0A518HAF1"/>
<dbReference type="InterPro" id="IPR035902">
    <property type="entry name" value="Nuc_phospho_transferase"/>
</dbReference>
<feature type="binding site" evidence="9">
    <location>
        <position position="97"/>
    </location>
    <ligand>
        <name>5-phospho-alpha-D-ribose 1-diphosphate</name>
        <dbReference type="ChEBI" id="CHEBI:58017"/>
    </ligand>
</feature>
<comment type="caution">
    <text evidence="9">Lacks conserved residue(s) required for the propagation of feature annotation.</text>
</comment>
<evidence type="ECO:0000256" key="6">
    <source>
        <dbReference type="ARBA" id="ARBA00023141"/>
    </source>
</evidence>
<evidence type="ECO:0000259" key="10">
    <source>
        <dbReference type="Pfam" id="PF00591"/>
    </source>
</evidence>
<evidence type="ECO:0000256" key="9">
    <source>
        <dbReference type="HAMAP-Rule" id="MF_00211"/>
    </source>
</evidence>
<dbReference type="SUPFAM" id="SSF52418">
    <property type="entry name" value="Nucleoside phosphorylase/phosphoribosyltransferase catalytic domain"/>
    <property type="match status" value="1"/>
</dbReference>
<feature type="binding site" evidence="9">
    <location>
        <begin position="117"/>
        <end position="125"/>
    </location>
    <ligand>
        <name>5-phospho-alpha-D-ribose 1-diphosphate</name>
        <dbReference type="ChEBI" id="CHEBI:58017"/>
    </ligand>
</feature>
<dbReference type="GO" id="GO:0000287">
    <property type="term" value="F:magnesium ion binding"/>
    <property type="evidence" value="ECO:0007669"/>
    <property type="project" value="UniProtKB-UniRule"/>
</dbReference>
<dbReference type="NCBIfam" id="TIGR01245">
    <property type="entry name" value="trpD"/>
    <property type="match status" value="1"/>
</dbReference>
<feature type="binding site" evidence="9">
    <location>
        <position position="89"/>
    </location>
    <ligand>
        <name>5-phospho-alpha-D-ribose 1-diphosphate</name>
        <dbReference type="ChEBI" id="CHEBI:58017"/>
    </ligand>
</feature>
<dbReference type="Gene3D" id="1.20.970.10">
    <property type="entry name" value="Transferase, Pyrimidine Nucleoside Phosphorylase, Chain C"/>
    <property type="match status" value="1"/>
</dbReference>
<dbReference type="Gene3D" id="3.40.1030.10">
    <property type="entry name" value="Nucleoside phosphorylase/phosphoribosyltransferase catalytic domain"/>
    <property type="match status" value="1"/>
</dbReference>
<dbReference type="EMBL" id="CP036426">
    <property type="protein sequence ID" value="QDV37828.1"/>
    <property type="molecule type" value="Genomic_DNA"/>
</dbReference>
<feature type="domain" description="Glycosyl transferase family 3" evidence="10">
    <location>
        <begin position="83"/>
        <end position="332"/>
    </location>
</feature>
<keyword evidence="13" id="KW-1185">Reference proteome</keyword>
<feature type="binding site" evidence="9">
    <location>
        <position position="175"/>
    </location>
    <ligand>
        <name>anthranilate</name>
        <dbReference type="ChEBI" id="CHEBI:16567"/>
        <label>2</label>
    </ligand>
</feature>
<feature type="domain" description="Glycosyl transferase family 3 N-terminal" evidence="11">
    <location>
        <begin position="15"/>
        <end position="73"/>
    </location>
</feature>
<feature type="binding site" evidence="9">
    <location>
        <begin position="92"/>
        <end position="93"/>
    </location>
    <ligand>
        <name>5-phospho-alpha-D-ribose 1-diphosphate</name>
        <dbReference type="ChEBI" id="CHEBI:58017"/>
    </ligand>
</feature>
<comment type="function">
    <text evidence="9">Catalyzes the transfer of the phosphoribosyl group of 5-phosphorylribose-1-pyrophosphate (PRPP) to anthranilate to yield N-(5'-phosphoribosyl)-anthranilate (PRA).</text>
</comment>
<keyword evidence="6 9" id="KW-0057">Aromatic amino acid biosynthesis</keyword>
<dbReference type="Pfam" id="PF02885">
    <property type="entry name" value="Glycos_trans_3N"/>
    <property type="match status" value="1"/>
</dbReference>
<dbReference type="Pfam" id="PF00591">
    <property type="entry name" value="Glycos_transf_3"/>
    <property type="match status" value="1"/>
</dbReference>
<feature type="binding site" evidence="9">
    <location>
        <position position="89"/>
    </location>
    <ligand>
        <name>anthranilate</name>
        <dbReference type="ChEBI" id="CHEBI:16567"/>
        <label>1</label>
    </ligand>
</feature>
<comment type="pathway">
    <text evidence="1 9">Amino-acid biosynthesis; L-tryptophan biosynthesis; L-tryptophan from chorismate: step 2/5.</text>
</comment>
<comment type="subunit">
    <text evidence="9">Homodimer.</text>
</comment>
<evidence type="ECO:0000313" key="13">
    <source>
        <dbReference type="Proteomes" id="UP000317835"/>
    </source>
</evidence>
<reference evidence="12 13" key="1">
    <citation type="submission" date="2019-02" db="EMBL/GenBank/DDBJ databases">
        <title>Deep-cultivation of Planctomycetes and their phenomic and genomic characterization uncovers novel biology.</title>
        <authorList>
            <person name="Wiegand S."/>
            <person name="Jogler M."/>
            <person name="Boedeker C."/>
            <person name="Pinto D."/>
            <person name="Vollmers J."/>
            <person name="Rivas-Marin E."/>
            <person name="Kohn T."/>
            <person name="Peeters S.H."/>
            <person name="Heuer A."/>
            <person name="Rast P."/>
            <person name="Oberbeckmann S."/>
            <person name="Bunk B."/>
            <person name="Jeske O."/>
            <person name="Meyerdierks A."/>
            <person name="Storesund J.E."/>
            <person name="Kallscheuer N."/>
            <person name="Luecker S."/>
            <person name="Lage O.M."/>
            <person name="Pohl T."/>
            <person name="Merkel B.J."/>
            <person name="Hornburger P."/>
            <person name="Mueller R.-W."/>
            <person name="Bruemmer F."/>
            <person name="Labrenz M."/>
            <person name="Spormann A.M."/>
            <person name="Op den Camp H."/>
            <person name="Overmann J."/>
            <person name="Amann R."/>
            <person name="Jetten M.S.M."/>
            <person name="Mascher T."/>
            <person name="Medema M.H."/>
            <person name="Devos D.P."/>
            <person name="Kaster A.-K."/>
            <person name="Ovreas L."/>
            <person name="Rohde M."/>
            <person name="Galperin M.Y."/>
            <person name="Jogler C."/>
        </authorList>
    </citation>
    <scope>NUCLEOTIDE SEQUENCE [LARGE SCALE GENOMIC DNA]</scope>
    <source>
        <strain evidence="12 13">ElP</strain>
    </source>
</reference>
<evidence type="ECO:0000256" key="3">
    <source>
        <dbReference type="ARBA" id="ARBA00022676"/>
    </source>
</evidence>
<dbReference type="InterPro" id="IPR017459">
    <property type="entry name" value="Glycosyl_Trfase_fam3_N_dom"/>
</dbReference>
<evidence type="ECO:0000256" key="5">
    <source>
        <dbReference type="ARBA" id="ARBA00022822"/>
    </source>
</evidence>
<keyword evidence="4 9" id="KW-0808">Transferase</keyword>
<evidence type="ECO:0000256" key="4">
    <source>
        <dbReference type="ARBA" id="ARBA00022679"/>
    </source>
</evidence>